<protein>
    <recommendedName>
        <fullName evidence="1">AAA+ ATPase domain-containing protein</fullName>
    </recommendedName>
</protein>
<dbReference type="Pfam" id="PF13481">
    <property type="entry name" value="AAA_25"/>
    <property type="match status" value="1"/>
</dbReference>
<evidence type="ECO:0000313" key="2">
    <source>
        <dbReference type="EMBL" id="RHC67966.1"/>
    </source>
</evidence>
<accession>A0A414B9B4</accession>
<evidence type="ECO:0000313" key="3">
    <source>
        <dbReference type="Proteomes" id="UP000284621"/>
    </source>
</evidence>
<dbReference type="AlphaFoldDB" id="A0A414B9B4"/>
<dbReference type="InterPro" id="IPR027417">
    <property type="entry name" value="P-loop_NTPase"/>
</dbReference>
<dbReference type="SMART" id="SM00382">
    <property type="entry name" value="AAA"/>
    <property type="match status" value="1"/>
</dbReference>
<gene>
    <name evidence="2" type="ORF">DW833_00185</name>
</gene>
<organism evidence="2 3">
    <name type="scientific">Anaerobutyricum hallii</name>
    <dbReference type="NCBI Taxonomy" id="39488"/>
    <lineage>
        <taxon>Bacteria</taxon>
        <taxon>Bacillati</taxon>
        <taxon>Bacillota</taxon>
        <taxon>Clostridia</taxon>
        <taxon>Lachnospirales</taxon>
        <taxon>Lachnospiraceae</taxon>
        <taxon>Anaerobutyricum</taxon>
    </lineage>
</organism>
<dbReference type="EMBL" id="QSID01000001">
    <property type="protein sequence ID" value="RHC67966.1"/>
    <property type="molecule type" value="Genomic_DNA"/>
</dbReference>
<evidence type="ECO:0000259" key="1">
    <source>
        <dbReference type="SMART" id="SM00382"/>
    </source>
</evidence>
<name>A0A414B9B4_9FIRM</name>
<feature type="domain" description="AAA+ ATPase" evidence="1">
    <location>
        <begin position="36"/>
        <end position="240"/>
    </location>
</feature>
<dbReference type="Proteomes" id="UP000284621">
    <property type="component" value="Unassembled WGS sequence"/>
</dbReference>
<reference evidence="2 3" key="1">
    <citation type="submission" date="2018-08" db="EMBL/GenBank/DDBJ databases">
        <title>A genome reference for cultivated species of the human gut microbiota.</title>
        <authorList>
            <person name="Zou Y."/>
            <person name="Xue W."/>
            <person name="Luo G."/>
        </authorList>
    </citation>
    <scope>NUCLEOTIDE SEQUENCE [LARGE SCALE GENOMIC DNA]</scope>
    <source>
        <strain evidence="2 3">AM34-3LB</strain>
    </source>
</reference>
<dbReference type="RefSeq" id="WP_118380268.1">
    <property type="nucleotide sequence ID" value="NZ_CABJFJ010000001.1"/>
</dbReference>
<proteinExistence type="predicted"/>
<sequence length="354" mass="39786">MRLEEIVRQEPPLKLINMESVEVEEIKWLLYPFIPYGKVTIIQGDPGEGKTTMVLQIIAKLTRGKPILPASFEKRKEPERADAITDENKADMEVSKNKQCLQQPVNVIYQTAEDGLGDTIKPRLLAAGADCSKVLVIDDREQPLTMLDIRLEEAIIQTKARLVVLDPIQGFLGSDVDMHRANEIRPVMKRVAVLAEKYQCAIILIGHMNKNNNGKSSYRGLGSIDFQAAARSVLIVGRIKEKPETRVVCHVKSSLAPEGKSIAFRLDKDNGFEWIGEYDISADELLCGDSRGQKSRQAKEFLQKILTNGGMAQRKIEEEARKCGIKPKTLRNAKQELGIDAVKRGNQWFWILPE</sequence>
<keyword evidence="3" id="KW-1185">Reference proteome</keyword>
<dbReference type="InterPro" id="IPR003593">
    <property type="entry name" value="AAA+_ATPase"/>
</dbReference>
<dbReference type="Gene3D" id="3.40.50.300">
    <property type="entry name" value="P-loop containing nucleotide triphosphate hydrolases"/>
    <property type="match status" value="1"/>
</dbReference>
<comment type="caution">
    <text evidence="2">The sequence shown here is derived from an EMBL/GenBank/DDBJ whole genome shotgun (WGS) entry which is preliminary data.</text>
</comment>
<dbReference type="SUPFAM" id="SSF52540">
    <property type="entry name" value="P-loop containing nucleoside triphosphate hydrolases"/>
    <property type="match status" value="1"/>
</dbReference>